<accession>T0QEQ2</accession>
<dbReference type="VEuPathDB" id="FungiDB:SDRG_10248"/>
<dbReference type="EMBL" id="JH767165">
    <property type="protein sequence ID" value="EQC32050.1"/>
    <property type="molecule type" value="Genomic_DNA"/>
</dbReference>
<dbReference type="InParanoid" id="T0QEQ2"/>
<name>T0QEQ2_SAPDV</name>
<dbReference type="RefSeq" id="XP_008614452.1">
    <property type="nucleotide sequence ID" value="XM_008616230.1"/>
</dbReference>
<dbReference type="eggNOG" id="ENOG502S34H">
    <property type="taxonomic scope" value="Eukaryota"/>
</dbReference>
<feature type="compositionally biased region" description="Basic residues" evidence="1">
    <location>
        <begin position="156"/>
        <end position="165"/>
    </location>
</feature>
<organism evidence="2 3">
    <name type="scientific">Saprolegnia diclina (strain VS20)</name>
    <dbReference type="NCBI Taxonomy" id="1156394"/>
    <lineage>
        <taxon>Eukaryota</taxon>
        <taxon>Sar</taxon>
        <taxon>Stramenopiles</taxon>
        <taxon>Oomycota</taxon>
        <taxon>Saprolegniomycetes</taxon>
        <taxon>Saprolegniales</taxon>
        <taxon>Saprolegniaceae</taxon>
        <taxon>Saprolegnia</taxon>
    </lineage>
</organism>
<dbReference type="Gene3D" id="6.20.250.70">
    <property type="match status" value="1"/>
</dbReference>
<gene>
    <name evidence="2" type="ORF">SDRG_10248</name>
</gene>
<sequence length="165" mass="17754">MSDYESDEEFVLPPGFEVATGGAITKAALDGDRELWLFRVPKDMDASALHGLNMKLPKEKNGSLHVPVTVNGSTKSYALKSQDLSLCQQLVNIVPDAINSKTFVPGKPFARSFSLVETIEIPTKTTVVATSATEPAKKKKKTATAEPVVVDAEPVKKKKSKKVAA</sequence>
<dbReference type="GeneID" id="19950975"/>
<dbReference type="InterPro" id="IPR013240">
    <property type="entry name" value="DNA-dir_RNA_pol1_su_RPA34"/>
</dbReference>
<keyword evidence="3" id="KW-1185">Reference proteome</keyword>
<dbReference type="OrthoDB" id="76224at2759"/>
<dbReference type="AlphaFoldDB" id="T0QEQ2"/>
<evidence type="ECO:0000313" key="3">
    <source>
        <dbReference type="Proteomes" id="UP000030762"/>
    </source>
</evidence>
<dbReference type="Proteomes" id="UP000030762">
    <property type="component" value="Unassembled WGS sequence"/>
</dbReference>
<dbReference type="OMA" id="RELWLFR"/>
<dbReference type="Pfam" id="PF08208">
    <property type="entry name" value="RNA_polI_A34"/>
    <property type="match status" value="1"/>
</dbReference>
<feature type="region of interest" description="Disordered" evidence="1">
    <location>
        <begin position="131"/>
        <end position="165"/>
    </location>
</feature>
<reference evidence="2 3" key="1">
    <citation type="submission" date="2012-04" db="EMBL/GenBank/DDBJ databases">
        <title>The Genome Sequence of Saprolegnia declina VS20.</title>
        <authorList>
            <consortium name="The Broad Institute Genome Sequencing Platform"/>
            <person name="Russ C."/>
            <person name="Nusbaum C."/>
            <person name="Tyler B."/>
            <person name="van West P."/>
            <person name="Dieguez-Uribeondo J."/>
            <person name="de Bruijn I."/>
            <person name="Tripathy S."/>
            <person name="Jiang R."/>
            <person name="Young S.K."/>
            <person name="Zeng Q."/>
            <person name="Gargeya S."/>
            <person name="Fitzgerald M."/>
            <person name="Haas B."/>
            <person name="Abouelleil A."/>
            <person name="Alvarado L."/>
            <person name="Arachchi H.M."/>
            <person name="Berlin A."/>
            <person name="Chapman S.B."/>
            <person name="Goldberg J."/>
            <person name="Griggs A."/>
            <person name="Gujja S."/>
            <person name="Hansen M."/>
            <person name="Howarth C."/>
            <person name="Imamovic A."/>
            <person name="Larimer J."/>
            <person name="McCowen C."/>
            <person name="Montmayeur A."/>
            <person name="Murphy C."/>
            <person name="Neiman D."/>
            <person name="Pearson M."/>
            <person name="Priest M."/>
            <person name="Roberts A."/>
            <person name="Saif S."/>
            <person name="Shea T."/>
            <person name="Sisk P."/>
            <person name="Sykes S."/>
            <person name="Wortman J."/>
            <person name="Nusbaum C."/>
            <person name="Birren B."/>
        </authorList>
    </citation>
    <scope>NUCLEOTIDE SEQUENCE [LARGE SCALE GENOMIC DNA]</scope>
    <source>
        <strain evidence="2 3">VS20</strain>
    </source>
</reference>
<protein>
    <submittedName>
        <fullName evidence="2">Uncharacterized protein</fullName>
    </submittedName>
</protein>
<proteinExistence type="predicted"/>
<dbReference type="GO" id="GO:0006360">
    <property type="term" value="P:transcription by RNA polymerase I"/>
    <property type="evidence" value="ECO:0007669"/>
    <property type="project" value="InterPro"/>
</dbReference>
<evidence type="ECO:0000256" key="1">
    <source>
        <dbReference type="SAM" id="MobiDB-lite"/>
    </source>
</evidence>
<evidence type="ECO:0000313" key="2">
    <source>
        <dbReference type="EMBL" id="EQC32050.1"/>
    </source>
</evidence>